<accession>A0A1Y1JEV9</accession>
<dbReference type="EMBL" id="BDQF01000010">
    <property type="protein sequence ID" value="GAW81046.1"/>
    <property type="molecule type" value="Genomic_DNA"/>
</dbReference>
<sequence>MDGYFVEGTIDREKKKRNDKIISNKLVYKNEETSCYFRQDSKQVIHQTLRDENYTKSENENMEENDNYRADDITKNINCHDGCNAVIENEWCGDCHRDDDTCASSIGQSVDIINSSIRKIKKNLNDIKEVINIDIGSDAGSDVGSSAGSSAGSDVGSSAGSDVAGSHLHSCGKTLSNKTRSNDSSMVRTFEDLKGDDSDESENRKRSKQIEMLLNTAINTKMEKKKIGTLDIIDECITIGNAYNFKKENHDEKDAYSSPFIVDGVPRGVSYAQSIDMCDISNLDEFLKENNVSMENIFYGSKVASIYSENVEIEDSHRGTNLSKDTSDSSSITQGCSQGVSPINPLDGKACTEKEGLSKSGLMVETEVSSPIEVEDLKDSHPVNGAVKYDTLTGTQSSVMRRDYVVKRECVMKRECAVGPCLQHVKDTIKYDKDKLTYPIKLFFKEQKKLTALLKKKKKFIYFFLHACFFFSYIFFCFSFIFFKRIFYGMFYDQDL</sequence>
<keyword evidence="2" id="KW-0812">Transmembrane</keyword>
<feature type="region of interest" description="Disordered" evidence="1">
    <location>
        <begin position="138"/>
        <end position="161"/>
    </location>
</feature>
<protein>
    <submittedName>
        <fullName evidence="3">Uncharacterized protein</fullName>
    </submittedName>
</protein>
<dbReference type="GeneID" id="39747764"/>
<feature type="region of interest" description="Disordered" evidence="1">
    <location>
        <begin position="316"/>
        <end position="348"/>
    </location>
</feature>
<keyword evidence="2" id="KW-1133">Transmembrane helix</keyword>
<comment type="caution">
    <text evidence="3">The sequence shown here is derived from an EMBL/GenBank/DDBJ whole genome shotgun (WGS) entry which is preliminary data.</text>
</comment>
<reference evidence="4" key="1">
    <citation type="submission" date="2017-04" db="EMBL/GenBank/DDBJ databases">
        <title>Plasmodium gonderi genome.</title>
        <authorList>
            <person name="Arisue N."/>
            <person name="Honma H."/>
            <person name="Kawai S."/>
            <person name="Tougan T."/>
            <person name="Tanabe K."/>
            <person name="Horii T."/>
        </authorList>
    </citation>
    <scope>NUCLEOTIDE SEQUENCE [LARGE SCALE GENOMIC DNA]</scope>
    <source>
        <strain evidence="4">ATCC 30045</strain>
    </source>
</reference>
<evidence type="ECO:0000256" key="1">
    <source>
        <dbReference type="SAM" id="MobiDB-lite"/>
    </source>
</evidence>
<keyword evidence="4" id="KW-1185">Reference proteome</keyword>
<name>A0A1Y1JEV9_PLAGO</name>
<dbReference type="Proteomes" id="UP000195521">
    <property type="component" value="Unassembled WGS sequence"/>
</dbReference>
<organism evidence="3 4">
    <name type="scientific">Plasmodium gonderi</name>
    <dbReference type="NCBI Taxonomy" id="77519"/>
    <lineage>
        <taxon>Eukaryota</taxon>
        <taxon>Sar</taxon>
        <taxon>Alveolata</taxon>
        <taxon>Apicomplexa</taxon>
        <taxon>Aconoidasida</taxon>
        <taxon>Haemosporida</taxon>
        <taxon>Plasmodiidae</taxon>
        <taxon>Plasmodium</taxon>
        <taxon>Plasmodium (Plasmodium)</taxon>
    </lineage>
</organism>
<dbReference type="AlphaFoldDB" id="A0A1Y1JEV9"/>
<dbReference type="OrthoDB" id="387530at2759"/>
<dbReference type="RefSeq" id="XP_028543635.1">
    <property type="nucleotide sequence ID" value="XM_028687834.1"/>
</dbReference>
<gene>
    <name evidence="3" type="ORF">PGO_092460</name>
</gene>
<proteinExistence type="predicted"/>
<evidence type="ECO:0000313" key="3">
    <source>
        <dbReference type="EMBL" id="GAW81046.1"/>
    </source>
</evidence>
<dbReference type="OMA" id="DECISMK"/>
<evidence type="ECO:0000313" key="4">
    <source>
        <dbReference type="Proteomes" id="UP000195521"/>
    </source>
</evidence>
<keyword evidence="2" id="KW-0472">Membrane</keyword>
<evidence type="ECO:0000256" key="2">
    <source>
        <dbReference type="SAM" id="Phobius"/>
    </source>
</evidence>
<feature type="transmembrane region" description="Helical" evidence="2">
    <location>
        <begin position="460"/>
        <end position="483"/>
    </location>
</feature>
<feature type="compositionally biased region" description="Polar residues" evidence="1">
    <location>
        <begin position="319"/>
        <end position="341"/>
    </location>
</feature>